<evidence type="ECO:0000313" key="3">
    <source>
        <dbReference type="Proteomes" id="UP000645217"/>
    </source>
</evidence>
<dbReference type="EMBL" id="BMNT01000022">
    <property type="protein sequence ID" value="GGK94473.1"/>
    <property type="molecule type" value="Genomic_DNA"/>
</dbReference>
<dbReference type="AlphaFoldDB" id="A0A917R7N1"/>
<protein>
    <recommendedName>
        <fullName evidence="4">Secreted protein</fullName>
    </recommendedName>
</protein>
<keyword evidence="3" id="KW-1185">Reference proteome</keyword>
<evidence type="ECO:0000313" key="2">
    <source>
        <dbReference type="EMBL" id="GGK94473.1"/>
    </source>
</evidence>
<keyword evidence="1" id="KW-0732">Signal</keyword>
<feature type="chain" id="PRO_5037481647" description="Secreted protein" evidence="1">
    <location>
        <begin position="24"/>
        <end position="119"/>
    </location>
</feature>
<accession>A0A917R7N1</accession>
<evidence type="ECO:0000256" key="1">
    <source>
        <dbReference type="SAM" id="SignalP"/>
    </source>
</evidence>
<name>A0A917R7N1_9ACTN</name>
<sequence>MLGAVLALVMIASLVFTHGGACAAVIMSESDWHAVHATVTAPKVSPDTGCRHHDLPPGHRHGTEQDCSATDPPGVQLPAAVQAVFAAVAGRSGCRPHPARPGAVPLRAPDPVHICVMRI</sequence>
<reference evidence="2" key="2">
    <citation type="submission" date="2020-09" db="EMBL/GenBank/DDBJ databases">
        <authorList>
            <person name="Sun Q."/>
            <person name="Ohkuma M."/>
        </authorList>
    </citation>
    <scope>NUCLEOTIDE SEQUENCE</scope>
    <source>
        <strain evidence="2">JCM 13064</strain>
    </source>
</reference>
<evidence type="ECO:0008006" key="4">
    <source>
        <dbReference type="Google" id="ProtNLM"/>
    </source>
</evidence>
<dbReference type="Proteomes" id="UP000645217">
    <property type="component" value="Unassembled WGS sequence"/>
</dbReference>
<proteinExistence type="predicted"/>
<comment type="caution">
    <text evidence="2">The sequence shown here is derived from an EMBL/GenBank/DDBJ whole genome shotgun (WGS) entry which is preliminary data.</text>
</comment>
<organism evidence="2 3">
    <name type="scientific">Sphaerisporangium melleum</name>
    <dbReference type="NCBI Taxonomy" id="321316"/>
    <lineage>
        <taxon>Bacteria</taxon>
        <taxon>Bacillati</taxon>
        <taxon>Actinomycetota</taxon>
        <taxon>Actinomycetes</taxon>
        <taxon>Streptosporangiales</taxon>
        <taxon>Streptosporangiaceae</taxon>
        <taxon>Sphaerisporangium</taxon>
    </lineage>
</organism>
<gene>
    <name evidence="2" type="ORF">GCM10007964_41120</name>
</gene>
<feature type="signal peptide" evidence="1">
    <location>
        <begin position="1"/>
        <end position="23"/>
    </location>
</feature>
<dbReference type="RefSeq" id="WP_189164655.1">
    <property type="nucleotide sequence ID" value="NZ_BMNT01000022.1"/>
</dbReference>
<reference evidence="2" key="1">
    <citation type="journal article" date="2014" name="Int. J. Syst. Evol. Microbiol.">
        <title>Complete genome sequence of Corynebacterium casei LMG S-19264T (=DSM 44701T), isolated from a smear-ripened cheese.</title>
        <authorList>
            <consortium name="US DOE Joint Genome Institute (JGI-PGF)"/>
            <person name="Walter F."/>
            <person name="Albersmeier A."/>
            <person name="Kalinowski J."/>
            <person name="Ruckert C."/>
        </authorList>
    </citation>
    <scope>NUCLEOTIDE SEQUENCE</scope>
    <source>
        <strain evidence="2">JCM 13064</strain>
    </source>
</reference>